<gene>
    <name evidence="7 10" type="primary">lpxD</name>
    <name evidence="10" type="ORF">FYJ78_01335</name>
</gene>
<evidence type="ECO:0000313" key="10">
    <source>
        <dbReference type="EMBL" id="MSV23853.1"/>
    </source>
</evidence>
<dbReference type="NCBIfam" id="NF002060">
    <property type="entry name" value="PRK00892.1"/>
    <property type="match status" value="1"/>
</dbReference>
<feature type="domain" description="UDP-3-O-[3-hydroxymyristoyl] glucosamine N-acyltransferase non-repeat region" evidence="9">
    <location>
        <begin position="22"/>
        <end position="86"/>
    </location>
</feature>
<dbReference type="EC" id="2.3.1.191" evidence="7"/>
<dbReference type="AlphaFoldDB" id="A0A6I2UNT0"/>
<comment type="similarity">
    <text evidence="7">Belongs to the transferase hexapeptide repeat family. LpxD subfamily.</text>
</comment>
<dbReference type="HAMAP" id="MF_00523">
    <property type="entry name" value="LpxD"/>
    <property type="match status" value="1"/>
</dbReference>
<evidence type="ECO:0000256" key="1">
    <source>
        <dbReference type="ARBA" id="ARBA00022516"/>
    </source>
</evidence>
<dbReference type="GO" id="GO:0016020">
    <property type="term" value="C:membrane"/>
    <property type="evidence" value="ECO:0007669"/>
    <property type="project" value="GOC"/>
</dbReference>
<keyword evidence="5 7" id="KW-0443">Lipid metabolism</keyword>
<evidence type="ECO:0000256" key="4">
    <source>
        <dbReference type="ARBA" id="ARBA00022737"/>
    </source>
</evidence>
<comment type="pathway">
    <text evidence="7">Bacterial outer membrane biogenesis; LPS lipid A biosynthesis.</text>
</comment>
<dbReference type="SUPFAM" id="SSF51161">
    <property type="entry name" value="Trimeric LpxA-like enzymes"/>
    <property type="match status" value="1"/>
</dbReference>
<feature type="coiled-coil region" evidence="8">
    <location>
        <begin position="312"/>
        <end position="339"/>
    </location>
</feature>
<feature type="active site" description="Proton acceptor" evidence="7">
    <location>
        <position position="236"/>
    </location>
</feature>
<dbReference type="InterPro" id="IPR020573">
    <property type="entry name" value="UDP_GlcNAc_AcTrfase_non-rep"/>
</dbReference>
<evidence type="ECO:0000256" key="3">
    <source>
        <dbReference type="ARBA" id="ARBA00022679"/>
    </source>
</evidence>
<dbReference type="Pfam" id="PF00132">
    <property type="entry name" value="Hexapep"/>
    <property type="match status" value="2"/>
</dbReference>
<reference evidence="10 11" key="1">
    <citation type="submission" date="2019-08" db="EMBL/GenBank/DDBJ databases">
        <title>In-depth cultivation of the pig gut microbiome towards novel bacterial diversity and tailored functional studies.</title>
        <authorList>
            <person name="Wylensek D."/>
            <person name="Hitch T.C.A."/>
            <person name="Clavel T."/>
        </authorList>
    </citation>
    <scope>NUCLEOTIDE SEQUENCE [LARGE SCALE GENOMIC DNA]</scope>
    <source>
        <strain evidence="11">WCA-380-WT-3B3</strain>
    </source>
</reference>
<keyword evidence="1 7" id="KW-0444">Lipid biosynthesis</keyword>
<sequence>MKKTLQELAEFVGGRVAGDPSVLIQGLDNIEGAGPRDLTFAVEPHIDEARSCKAAAVMLPEGTGDFPKPALYVEEPRAAFARLLELFTPKLDFSAGVSDKAHIGEDVTLGEGVVIMPFAVVDDHAVIGDRVTLYPHTYIGQYAEVGEDSVVYSGATVREHCHVGRRCVIHCSAVIGSDGFGFTTKDGVHTKVPQVGNVVLEDDVEIGAHDGIDRAAMGSTVIGHGTKIDNLVHIGHNCKIGPNCLIVAQTGISGSTIVGHNVTFGGQVGTVGHIHIGANSVYAARSGIIGNMPEGVFCAGFPVQPHTEWLRMQAAMKHLPELQKKLKQMEKRLARYEKESG</sequence>
<name>A0A6I2UNT0_9FIRM</name>
<dbReference type="EMBL" id="VUNL01000001">
    <property type="protein sequence ID" value="MSV23853.1"/>
    <property type="molecule type" value="Genomic_DNA"/>
</dbReference>
<evidence type="ECO:0000313" key="11">
    <source>
        <dbReference type="Proteomes" id="UP000430222"/>
    </source>
</evidence>
<proteinExistence type="inferred from homology"/>
<dbReference type="Proteomes" id="UP000430222">
    <property type="component" value="Unassembled WGS sequence"/>
</dbReference>
<dbReference type="PANTHER" id="PTHR43378:SF2">
    <property type="entry name" value="UDP-3-O-ACYLGLUCOSAMINE N-ACYLTRANSFERASE 1, MITOCHONDRIAL-RELATED"/>
    <property type="match status" value="1"/>
</dbReference>
<dbReference type="CDD" id="cd03352">
    <property type="entry name" value="LbH_LpxD"/>
    <property type="match status" value="1"/>
</dbReference>
<evidence type="ECO:0000256" key="5">
    <source>
        <dbReference type="ARBA" id="ARBA00023098"/>
    </source>
</evidence>
<dbReference type="GO" id="GO:0103118">
    <property type="term" value="F:UDP-3-O-[(3R)-3-hydroxyacyl]-glucosamine N-acyltransferase activity"/>
    <property type="evidence" value="ECO:0007669"/>
    <property type="project" value="UniProtKB-EC"/>
</dbReference>
<comment type="subunit">
    <text evidence="7">Homotrimer.</text>
</comment>
<dbReference type="InterPro" id="IPR001451">
    <property type="entry name" value="Hexapep"/>
</dbReference>
<comment type="function">
    <text evidence="7">Catalyzes the N-acylation of UDP-3-O-acylglucosamine using 3-hydroxyacyl-ACP as the acyl donor. Is involved in the biosynthesis of lipid A, a phosphorylated glycolipid that anchors the lipopolysaccharide to the outer membrane of the cell.</text>
</comment>
<evidence type="ECO:0000256" key="7">
    <source>
        <dbReference type="HAMAP-Rule" id="MF_00523"/>
    </source>
</evidence>
<keyword evidence="8" id="KW-0175">Coiled coil</keyword>
<comment type="catalytic activity">
    <reaction evidence="7">
        <text>a UDP-3-O-[(3R)-3-hydroxyacyl]-alpha-D-glucosamine + a (3R)-hydroxyacyl-[ACP] = a UDP-2-N,3-O-bis[(3R)-3-hydroxyacyl]-alpha-D-glucosamine + holo-[ACP] + H(+)</text>
        <dbReference type="Rhea" id="RHEA:53836"/>
        <dbReference type="Rhea" id="RHEA-COMP:9685"/>
        <dbReference type="Rhea" id="RHEA-COMP:9945"/>
        <dbReference type="ChEBI" id="CHEBI:15378"/>
        <dbReference type="ChEBI" id="CHEBI:64479"/>
        <dbReference type="ChEBI" id="CHEBI:78827"/>
        <dbReference type="ChEBI" id="CHEBI:137740"/>
        <dbReference type="ChEBI" id="CHEBI:137748"/>
        <dbReference type="EC" id="2.3.1.191"/>
    </reaction>
</comment>
<keyword evidence="11" id="KW-1185">Reference proteome</keyword>
<keyword evidence="2 7" id="KW-0441">Lipid A biosynthesis</keyword>
<dbReference type="GO" id="GO:0016410">
    <property type="term" value="F:N-acyltransferase activity"/>
    <property type="evidence" value="ECO:0007669"/>
    <property type="project" value="InterPro"/>
</dbReference>
<keyword evidence="4 7" id="KW-0677">Repeat</keyword>
<dbReference type="Gene3D" id="3.40.1390.10">
    <property type="entry name" value="MurE/MurF, N-terminal domain"/>
    <property type="match status" value="1"/>
</dbReference>
<evidence type="ECO:0000256" key="8">
    <source>
        <dbReference type="SAM" id="Coils"/>
    </source>
</evidence>
<organism evidence="10 11">
    <name type="scientific">Selenomonas montiformis</name>
    <dbReference type="NCBI Taxonomy" id="2652285"/>
    <lineage>
        <taxon>Bacteria</taxon>
        <taxon>Bacillati</taxon>
        <taxon>Bacillota</taxon>
        <taxon>Negativicutes</taxon>
        <taxon>Selenomonadales</taxon>
        <taxon>Selenomonadaceae</taxon>
        <taxon>Selenomonas</taxon>
    </lineage>
</organism>
<accession>A0A6I2UNT0</accession>
<protein>
    <recommendedName>
        <fullName evidence="7">UDP-3-O-acylglucosamine N-acyltransferase</fullName>
        <ecNumber evidence="7">2.3.1.191</ecNumber>
    </recommendedName>
</protein>
<dbReference type="PANTHER" id="PTHR43378">
    <property type="entry name" value="UDP-3-O-ACYLGLUCOSAMINE N-ACYLTRANSFERASE"/>
    <property type="match status" value="1"/>
</dbReference>
<dbReference type="UniPathway" id="UPA00973"/>
<dbReference type="InterPro" id="IPR007691">
    <property type="entry name" value="LpxD"/>
</dbReference>
<comment type="caution">
    <text evidence="10">The sequence shown here is derived from an EMBL/GenBank/DDBJ whole genome shotgun (WGS) entry which is preliminary data.</text>
</comment>
<dbReference type="NCBIfam" id="TIGR01853">
    <property type="entry name" value="lipid_A_lpxD"/>
    <property type="match status" value="1"/>
</dbReference>
<dbReference type="GO" id="GO:0009245">
    <property type="term" value="P:lipid A biosynthetic process"/>
    <property type="evidence" value="ECO:0007669"/>
    <property type="project" value="UniProtKB-UniRule"/>
</dbReference>
<dbReference type="Gene3D" id="2.160.10.10">
    <property type="entry name" value="Hexapeptide repeat proteins"/>
    <property type="match status" value="1"/>
</dbReference>
<keyword evidence="3 7" id="KW-0808">Transferase</keyword>
<dbReference type="InterPro" id="IPR011004">
    <property type="entry name" value="Trimer_LpxA-like_sf"/>
</dbReference>
<evidence type="ECO:0000256" key="6">
    <source>
        <dbReference type="ARBA" id="ARBA00023315"/>
    </source>
</evidence>
<dbReference type="Pfam" id="PF04613">
    <property type="entry name" value="LpxD"/>
    <property type="match status" value="1"/>
</dbReference>
<evidence type="ECO:0000256" key="2">
    <source>
        <dbReference type="ARBA" id="ARBA00022556"/>
    </source>
</evidence>
<evidence type="ECO:0000259" key="9">
    <source>
        <dbReference type="Pfam" id="PF04613"/>
    </source>
</evidence>
<dbReference type="RefSeq" id="WP_154619589.1">
    <property type="nucleotide sequence ID" value="NZ_JBQHVT010000002.1"/>
</dbReference>
<keyword evidence="6 7" id="KW-0012">Acyltransferase</keyword>